<keyword evidence="3 6" id="KW-0067">ATP-binding</keyword>
<reference evidence="8 9" key="1">
    <citation type="submission" date="2016-02" db="EMBL/GenBank/DDBJ databases">
        <title>Genome sequence of Clostridium tepidiprofundi DSM 19306.</title>
        <authorList>
            <person name="Poehlein A."/>
            <person name="Daniel R."/>
        </authorList>
    </citation>
    <scope>NUCLEOTIDE SEQUENCE [LARGE SCALE GENOMIC DNA]</scope>
    <source>
        <strain evidence="8 9">DSM 19306</strain>
    </source>
</reference>
<gene>
    <name evidence="8" type="primary">smc_2</name>
    <name evidence="6" type="synonym">smc</name>
    <name evidence="8" type="ORF">CLTEP_02820</name>
</gene>
<feature type="coiled-coil region" evidence="6">
    <location>
        <begin position="888"/>
        <end position="943"/>
    </location>
</feature>
<dbReference type="Proteomes" id="UP000075531">
    <property type="component" value="Unassembled WGS sequence"/>
</dbReference>
<dbReference type="FunFam" id="3.40.50.300:FF:000984">
    <property type="entry name" value="Chromosome partition protein Smc"/>
    <property type="match status" value="1"/>
</dbReference>
<comment type="subcellular location">
    <subcellularLocation>
        <location evidence="6">Cytoplasm</location>
    </subcellularLocation>
</comment>
<organism evidence="8 9">
    <name type="scientific">Clostridium tepidiprofundi DSM 19306</name>
    <dbReference type="NCBI Taxonomy" id="1121338"/>
    <lineage>
        <taxon>Bacteria</taxon>
        <taxon>Bacillati</taxon>
        <taxon>Bacillota</taxon>
        <taxon>Clostridia</taxon>
        <taxon>Eubacteriales</taxon>
        <taxon>Clostridiaceae</taxon>
        <taxon>Clostridium</taxon>
    </lineage>
</organism>
<comment type="subunit">
    <text evidence="6">Homodimer.</text>
</comment>
<dbReference type="Gene3D" id="1.20.1060.20">
    <property type="match status" value="1"/>
</dbReference>
<evidence type="ECO:0000256" key="2">
    <source>
        <dbReference type="ARBA" id="ARBA00022741"/>
    </source>
</evidence>
<feature type="domain" description="SMC hinge" evidence="7">
    <location>
        <begin position="526"/>
        <end position="643"/>
    </location>
</feature>
<protein>
    <recommendedName>
        <fullName evidence="6">Chromosome partition protein Smc</fullName>
    </recommendedName>
</protein>
<dbReference type="GO" id="GO:0005524">
    <property type="term" value="F:ATP binding"/>
    <property type="evidence" value="ECO:0007669"/>
    <property type="project" value="UniProtKB-UniRule"/>
</dbReference>
<dbReference type="InterPro" id="IPR003395">
    <property type="entry name" value="RecF/RecN/SMC_N"/>
</dbReference>
<comment type="function">
    <text evidence="6">Required for chromosome condensation and partitioning.</text>
</comment>
<dbReference type="InterPro" id="IPR010935">
    <property type="entry name" value="SMC_hinge"/>
</dbReference>
<dbReference type="GO" id="GO:0007062">
    <property type="term" value="P:sister chromatid cohesion"/>
    <property type="evidence" value="ECO:0007669"/>
    <property type="project" value="InterPro"/>
</dbReference>
<feature type="coiled-coil region" evidence="6">
    <location>
        <begin position="374"/>
        <end position="516"/>
    </location>
</feature>
<feature type="coiled-coil region" evidence="6">
    <location>
        <begin position="685"/>
        <end position="859"/>
    </location>
</feature>
<dbReference type="GO" id="GO:0006260">
    <property type="term" value="P:DNA replication"/>
    <property type="evidence" value="ECO:0007669"/>
    <property type="project" value="UniProtKB-UniRule"/>
</dbReference>
<dbReference type="GO" id="GO:0007059">
    <property type="term" value="P:chromosome segregation"/>
    <property type="evidence" value="ECO:0007669"/>
    <property type="project" value="UniProtKB-UniRule"/>
</dbReference>
<proteinExistence type="inferred from homology"/>
<dbReference type="InterPro" id="IPR027417">
    <property type="entry name" value="P-loop_NTPase"/>
</dbReference>
<dbReference type="PATRIC" id="fig|1121338.3.peg.286"/>
<dbReference type="InterPro" id="IPR011890">
    <property type="entry name" value="SMC_prok"/>
</dbReference>
<dbReference type="SMART" id="SM00968">
    <property type="entry name" value="SMC_hinge"/>
    <property type="match status" value="1"/>
</dbReference>
<evidence type="ECO:0000256" key="1">
    <source>
        <dbReference type="ARBA" id="ARBA00022490"/>
    </source>
</evidence>
<keyword evidence="5 6" id="KW-0238">DNA-binding</keyword>
<dbReference type="CDD" id="cd03278">
    <property type="entry name" value="ABC_SMC_barmotin"/>
    <property type="match status" value="1"/>
</dbReference>
<dbReference type="Gene3D" id="1.10.287.1490">
    <property type="match status" value="1"/>
</dbReference>
<dbReference type="Pfam" id="PF06470">
    <property type="entry name" value="SMC_hinge"/>
    <property type="match status" value="1"/>
</dbReference>
<evidence type="ECO:0000256" key="4">
    <source>
        <dbReference type="ARBA" id="ARBA00023054"/>
    </source>
</evidence>
<sequence length="1189" mass="137036">MFLKSIEIRGFKSFADKTELEFKKGITAVVGPNGSGKSNISDAVRWVLGEQSVKSLRGDKMSDVIFAGTQFRKPVGLAQVSLVLDNVQKELDIDYSDVKITRRLYRSGESEYFINNTKCRLKDIQELFMDTGIGKEGYSLIGQGKIDAILNGKPEDRRKLMEEAAGIVKFKTRKIEAERRLEYTEQNLVRINDILSTYSERLEPLRNEMEKAKKFLKLSSELKNMEVNLLIDSIEKVEQKILNVKNEIDEANNLINSHIEEKDNLKHEKIEIEKEIEDFDTKISIEKQKYFDIKEMNQGILSDIKLLQEKIKNLSETIEKYDDELNNINNKKEIIKKNYDVESSTLSELQTYQNKLYQQIKDFEQKVDVLSTSIAKENNMLDRFKNKKVLLESELSKHNSDITLLNKDIEMLVSRKQKLEIDMNGYSNKLKINLSTKKNIKVEIDNISKTIDEIQTTIDLNNNNLSKYRRELSKKQKSNVDLNKEFQRIEANHSVLVNLNNQYEGYTRAVKQLMQHVNKGYVAGTKNKTFVLGEVIAVDKEYETAIEIALGAAISNIITDDDDVAKKLISYLKNRNLGRATFLPLNIIQGRKINNSGSVIKHNGVIGIASDLIKYDKKFVKAIEYVLGKVIIVNNMDNALEFAKSANYQYKIVTLGGELINPGGSLTGGSVYKKNTNVFSRKREIAYLENQKVIISNKLNDIKQEIIKYNNLISKLDEENLNLKDEIHFQNIELTKTQAKLTAIEQDNSNINNLLMDIRKEMKSINNEIHKNKRAISSINVEIKNKNLISDELKEKIENLELQLKDRLNNIESIKNDLTGIKIKKAKCDESVINKKQNIKRIENEILEYNTKYQKLIEEIHNSIKIKDMCIKELGEKKIKHMDTIQVIKDYEEKFESHDMQRLKLKEKANVNYEKLDKILAVIKNHENHLYKLQLNLTRFESEKEMLFSKLNNEMELTYAEALDLKKDIKDFNRLKLDISKTKKMISDMGFVNVGAIEEYKEVNEKHKFLSEQREDLITSKMEILDIINEMTEKMKVVFKQNFEKLRKYFDETFKELFKGGSADLILSDGDELNSNIEISVQPPGKKLQNINLMSGGEKVLSAIALLFAILKMKPTPFCILDEIEAALDDANVYRYAQFLRKFSGDIQFIVITHRKGTMEASDVLYGVTMEEKGVSKIVSVDLAEQLIS</sequence>
<dbReference type="Gene3D" id="3.30.70.1620">
    <property type="match status" value="1"/>
</dbReference>
<comment type="domain">
    <text evidence="6">Contains large globular domains required for ATP hydrolysis at each terminus and a third globular domain forming a flexible hinge near the middle of the molecule. These domains are separated by coiled-coil structures.</text>
</comment>
<evidence type="ECO:0000259" key="7">
    <source>
        <dbReference type="SMART" id="SM00968"/>
    </source>
</evidence>
<dbReference type="STRING" id="1121338.CLTEP_02820"/>
<evidence type="ECO:0000313" key="9">
    <source>
        <dbReference type="Proteomes" id="UP000075531"/>
    </source>
</evidence>
<evidence type="ECO:0000256" key="5">
    <source>
        <dbReference type="ARBA" id="ARBA00023125"/>
    </source>
</evidence>
<dbReference type="InterPro" id="IPR024704">
    <property type="entry name" value="SMC"/>
</dbReference>
<dbReference type="Pfam" id="PF02463">
    <property type="entry name" value="SMC_N"/>
    <property type="match status" value="1"/>
</dbReference>
<dbReference type="NCBIfam" id="TIGR02168">
    <property type="entry name" value="SMC_prok_B"/>
    <property type="match status" value="1"/>
</dbReference>
<dbReference type="OrthoDB" id="9808768at2"/>
<evidence type="ECO:0000313" key="8">
    <source>
        <dbReference type="EMBL" id="KYH35889.1"/>
    </source>
</evidence>
<dbReference type="AlphaFoldDB" id="A0A151B7M0"/>
<dbReference type="EMBL" id="LTBA01000001">
    <property type="protein sequence ID" value="KYH35889.1"/>
    <property type="molecule type" value="Genomic_DNA"/>
</dbReference>
<evidence type="ECO:0000256" key="6">
    <source>
        <dbReference type="HAMAP-Rule" id="MF_01894"/>
    </source>
</evidence>
<dbReference type="SUPFAM" id="SSF52540">
    <property type="entry name" value="P-loop containing nucleoside triphosphate hydrolases"/>
    <property type="match status" value="1"/>
</dbReference>
<dbReference type="SUPFAM" id="SSF57997">
    <property type="entry name" value="Tropomyosin"/>
    <property type="match status" value="1"/>
</dbReference>
<keyword evidence="4 6" id="KW-0175">Coiled coil</keyword>
<dbReference type="SUPFAM" id="SSF75553">
    <property type="entry name" value="Smc hinge domain"/>
    <property type="match status" value="1"/>
</dbReference>
<dbReference type="RefSeq" id="WP_066821393.1">
    <property type="nucleotide sequence ID" value="NZ_LTBA01000001.1"/>
</dbReference>
<dbReference type="PIRSF" id="PIRSF005719">
    <property type="entry name" value="SMC"/>
    <property type="match status" value="1"/>
</dbReference>
<name>A0A151B7M0_9CLOT</name>
<keyword evidence="9" id="KW-1185">Reference proteome</keyword>
<dbReference type="GO" id="GO:0016887">
    <property type="term" value="F:ATP hydrolysis activity"/>
    <property type="evidence" value="ECO:0007669"/>
    <property type="project" value="InterPro"/>
</dbReference>
<dbReference type="InterPro" id="IPR036277">
    <property type="entry name" value="SMC_hinge_sf"/>
</dbReference>
<feature type="coiled-coil region" evidence="6">
    <location>
        <begin position="227"/>
        <end position="338"/>
    </location>
</feature>
<accession>A0A151B7M0</accession>
<dbReference type="GO" id="GO:0003677">
    <property type="term" value="F:DNA binding"/>
    <property type="evidence" value="ECO:0007669"/>
    <property type="project" value="UniProtKB-UniRule"/>
</dbReference>
<dbReference type="GO" id="GO:0030261">
    <property type="term" value="P:chromosome condensation"/>
    <property type="evidence" value="ECO:0007669"/>
    <property type="project" value="InterPro"/>
</dbReference>
<comment type="similarity">
    <text evidence="6">Belongs to the SMC family.</text>
</comment>
<dbReference type="GO" id="GO:0005737">
    <property type="term" value="C:cytoplasm"/>
    <property type="evidence" value="ECO:0007669"/>
    <property type="project" value="UniProtKB-SubCell"/>
</dbReference>
<keyword evidence="1 6" id="KW-0963">Cytoplasm</keyword>
<dbReference type="HAMAP" id="MF_01894">
    <property type="entry name" value="Smc_prok"/>
    <property type="match status" value="1"/>
</dbReference>
<dbReference type="Gene3D" id="3.40.50.300">
    <property type="entry name" value="P-loop containing nucleotide triphosphate hydrolases"/>
    <property type="match status" value="2"/>
</dbReference>
<comment type="caution">
    <text evidence="8">The sequence shown here is derived from an EMBL/GenBank/DDBJ whole genome shotgun (WGS) entry which is preliminary data.</text>
</comment>
<dbReference type="PANTHER" id="PTHR43977">
    <property type="entry name" value="STRUCTURAL MAINTENANCE OF CHROMOSOMES PROTEIN 3"/>
    <property type="match status" value="1"/>
</dbReference>
<feature type="binding site" evidence="6">
    <location>
        <begin position="32"/>
        <end position="39"/>
    </location>
    <ligand>
        <name>ATP</name>
        <dbReference type="ChEBI" id="CHEBI:30616"/>
    </ligand>
</feature>
<dbReference type="GO" id="GO:0005694">
    <property type="term" value="C:chromosome"/>
    <property type="evidence" value="ECO:0007669"/>
    <property type="project" value="InterPro"/>
</dbReference>
<evidence type="ECO:0000256" key="3">
    <source>
        <dbReference type="ARBA" id="ARBA00022840"/>
    </source>
</evidence>
<keyword evidence="2 6" id="KW-0547">Nucleotide-binding</keyword>